<keyword evidence="3" id="KW-1185">Reference proteome</keyword>
<dbReference type="EMBL" id="VSRR010094702">
    <property type="protein sequence ID" value="MPC93380.1"/>
    <property type="molecule type" value="Genomic_DNA"/>
</dbReference>
<evidence type="ECO:0000256" key="1">
    <source>
        <dbReference type="SAM" id="MobiDB-lite"/>
    </source>
</evidence>
<proteinExistence type="predicted"/>
<accession>A0A5B7J9F7</accession>
<evidence type="ECO:0000313" key="2">
    <source>
        <dbReference type="EMBL" id="MPC93380.1"/>
    </source>
</evidence>
<dbReference type="Proteomes" id="UP000324222">
    <property type="component" value="Unassembled WGS sequence"/>
</dbReference>
<organism evidence="2 3">
    <name type="scientific">Portunus trituberculatus</name>
    <name type="common">Swimming crab</name>
    <name type="synonym">Neptunus trituberculatus</name>
    <dbReference type="NCBI Taxonomy" id="210409"/>
    <lineage>
        <taxon>Eukaryota</taxon>
        <taxon>Metazoa</taxon>
        <taxon>Ecdysozoa</taxon>
        <taxon>Arthropoda</taxon>
        <taxon>Crustacea</taxon>
        <taxon>Multicrustacea</taxon>
        <taxon>Malacostraca</taxon>
        <taxon>Eumalacostraca</taxon>
        <taxon>Eucarida</taxon>
        <taxon>Decapoda</taxon>
        <taxon>Pleocyemata</taxon>
        <taxon>Brachyura</taxon>
        <taxon>Eubrachyura</taxon>
        <taxon>Portunoidea</taxon>
        <taxon>Portunidae</taxon>
        <taxon>Portuninae</taxon>
        <taxon>Portunus</taxon>
    </lineage>
</organism>
<feature type="compositionally biased region" description="Polar residues" evidence="1">
    <location>
        <begin position="63"/>
        <end position="72"/>
    </location>
</feature>
<sequence length="72" mass="7636">MSRPSTTPSLSQPLVTTMSPHPFLLSPHCPCSSSPRSLLLLMHSLPAALRSVPPPAVRPQINGLRNGSLSVL</sequence>
<comment type="caution">
    <text evidence="2">The sequence shown here is derived from an EMBL/GenBank/DDBJ whole genome shotgun (WGS) entry which is preliminary data.</text>
</comment>
<reference evidence="2 3" key="1">
    <citation type="submission" date="2019-05" db="EMBL/GenBank/DDBJ databases">
        <title>Another draft genome of Portunus trituberculatus and its Hox gene families provides insights of decapod evolution.</title>
        <authorList>
            <person name="Jeong J.-H."/>
            <person name="Song I."/>
            <person name="Kim S."/>
            <person name="Choi T."/>
            <person name="Kim D."/>
            <person name="Ryu S."/>
            <person name="Kim W."/>
        </authorList>
    </citation>
    <scope>NUCLEOTIDE SEQUENCE [LARGE SCALE GENOMIC DNA]</scope>
    <source>
        <tissue evidence="2">Muscle</tissue>
    </source>
</reference>
<evidence type="ECO:0000313" key="3">
    <source>
        <dbReference type="Proteomes" id="UP000324222"/>
    </source>
</evidence>
<name>A0A5B7J9F7_PORTR</name>
<gene>
    <name evidence="2" type="ORF">E2C01_088506</name>
</gene>
<protein>
    <submittedName>
        <fullName evidence="2">Uncharacterized protein</fullName>
    </submittedName>
</protein>
<dbReference type="AlphaFoldDB" id="A0A5B7J9F7"/>
<feature type="region of interest" description="Disordered" evidence="1">
    <location>
        <begin position="53"/>
        <end position="72"/>
    </location>
</feature>